<feature type="domain" description="Glycoside hydrolase family 57 N-terminal" evidence="3">
    <location>
        <begin position="77"/>
        <end position="270"/>
    </location>
</feature>
<dbReference type="KEGG" id="bhc:JFL75_04485"/>
<dbReference type="PANTHER" id="PTHR36306">
    <property type="entry name" value="ALPHA-AMYLASE-RELATED-RELATED"/>
    <property type="match status" value="1"/>
</dbReference>
<sequence>MRYIGFSFSFNIQRCEVEVGDEAPIVEQGYWPLLRTLDTYRVPADLYITGYSTGLINTIDRSLADFIRARLGKGLALGTYTYTHPIPQILAPEEMRRQVMRGITLDRNNYGLSPKGFFPPEFARTNELSRILLDCGLEYTIVLSNFLEQAHPELPEAERYAPYDIDLGGGKSLTAVPISPDLPTAGRRFFKRMLLGELTPAKAAEALFAFVTRYDDIFVILERDAETIYIDELSSGVTHTKERLEEFLELVTRNAPREGFALTTIEDYLKIPQKRKKLRMPDFPGITKLETFTHGPSRELWEKTLAVRERLLSLDRTALDSENRFLLDRAWEHILLSHNSDGRIGDWQPEWKPGKHITAASRKQFVADNLKAADTILSRIEQNRGTGSL</sequence>
<dbReference type="Gene3D" id="3.20.110.20">
    <property type="match status" value="1"/>
</dbReference>
<proteinExistence type="inferred from homology"/>
<dbReference type="Pfam" id="PF03065">
    <property type="entry name" value="Glyco_hydro_57"/>
    <property type="match status" value="1"/>
</dbReference>
<dbReference type="RefSeq" id="WP_215627488.1">
    <property type="nucleotide sequence ID" value="NZ_CP067089.2"/>
</dbReference>
<keyword evidence="2" id="KW-0119">Carbohydrate metabolism</keyword>
<dbReference type="InterPro" id="IPR052046">
    <property type="entry name" value="GH57_Enzymes"/>
</dbReference>
<dbReference type="PANTHER" id="PTHR36306:SF1">
    <property type="entry name" value="ALPHA-AMYLASE-RELATED"/>
    <property type="match status" value="1"/>
</dbReference>
<organism evidence="4 5">
    <name type="scientific">Breznakiella homolactica</name>
    <dbReference type="NCBI Taxonomy" id="2798577"/>
    <lineage>
        <taxon>Bacteria</taxon>
        <taxon>Pseudomonadati</taxon>
        <taxon>Spirochaetota</taxon>
        <taxon>Spirochaetia</taxon>
        <taxon>Spirochaetales</taxon>
        <taxon>Breznakiellaceae</taxon>
        <taxon>Breznakiella</taxon>
    </lineage>
</organism>
<evidence type="ECO:0000313" key="4">
    <source>
        <dbReference type="EMBL" id="QQO10184.1"/>
    </source>
</evidence>
<evidence type="ECO:0000259" key="3">
    <source>
        <dbReference type="Pfam" id="PF03065"/>
    </source>
</evidence>
<dbReference type="Proteomes" id="UP000595917">
    <property type="component" value="Chromosome"/>
</dbReference>
<dbReference type="InterPro" id="IPR011330">
    <property type="entry name" value="Glyco_hydro/deAcase_b/a-brl"/>
</dbReference>
<evidence type="ECO:0000256" key="2">
    <source>
        <dbReference type="ARBA" id="ARBA00023277"/>
    </source>
</evidence>
<dbReference type="EMBL" id="CP067089">
    <property type="protein sequence ID" value="QQO10184.1"/>
    <property type="molecule type" value="Genomic_DNA"/>
</dbReference>
<name>A0A7T7XPK8_9SPIR</name>
<comment type="similarity">
    <text evidence="1">Belongs to the glycosyl hydrolase 57 family.</text>
</comment>
<dbReference type="GO" id="GO:0003824">
    <property type="term" value="F:catalytic activity"/>
    <property type="evidence" value="ECO:0007669"/>
    <property type="project" value="InterPro"/>
</dbReference>
<dbReference type="InterPro" id="IPR004300">
    <property type="entry name" value="Glyco_hydro_57_N"/>
</dbReference>
<dbReference type="GO" id="GO:0005975">
    <property type="term" value="P:carbohydrate metabolic process"/>
    <property type="evidence" value="ECO:0007669"/>
    <property type="project" value="InterPro"/>
</dbReference>
<evidence type="ECO:0000313" key="5">
    <source>
        <dbReference type="Proteomes" id="UP000595917"/>
    </source>
</evidence>
<dbReference type="SUPFAM" id="SSF88713">
    <property type="entry name" value="Glycoside hydrolase/deacetylase"/>
    <property type="match status" value="1"/>
</dbReference>
<gene>
    <name evidence="4" type="ORF">JFL75_04485</name>
</gene>
<reference evidence="4" key="1">
    <citation type="submission" date="2021-01" db="EMBL/GenBank/DDBJ databases">
        <title>Description of Breznakiella homolactica.</title>
        <authorList>
            <person name="Song Y."/>
            <person name="Brune A."/>
        </authorList>
    </citation>
    <scope>NUCLEOTIDE SEQUENCE</scope>
    <source>
        <strain evidence="4">RmG30</strain>
    </source>
</reference>
<dbReference type="AlphaFoldDB" id="A0A7T7XPK8"/>
<evidence type="ECO:0000256" key="1">
    <source>
        <dbReference type="ARBA" id="ARBA00006821"/>
    </source>
</evidence>
<keyword evidence="5" id="KW-1185">Reference proteome</keyword>
<accession>A0A7T7XPK8</accession>
<protein>
    <submittedName>
        <fullName evidence="4">Polysaccharide deacetylase family protein</fullName>
    </submittedName>
</protein>